<evidence type="ECO:0000256" key="1">
    <source>
        <dbReference type="ARBA" id="ARBA00023125"/>
    </source>
</evidence>
<dbReference type="Pfam" id="PF00239">
    <property type="entry name" value="Resolvase"/>
    <property type="match status" value="1"/>
</dbReference>
<dbReference type="EMBL" id="JANCYU010000005">
    <property type="protein sequence ID" value="KAK4522479.1"/>
    <property type="molecule type" value="Genomic_DNA"/>
</dbReference>
<evidence type="ECO:0000313" key="6">
    <source>
        <dbReference type="Proteomes" id="UP001300502"/>
    </source>
</evidence>
<dbReference type="GO" id="GO:0003677">
    <property type="term" value="F:DNA binding"/>
    <property type="evidence" value="ECO:0007669"/>
    <property type="project" value="UniProtKB-KW"/>
</dbReference>
<dbReference type="CDD" id="cd03768">
    <property type="entry name" value="SR_ResInv"/>
    <property type="match status" value="1"/>
</dbReference>
<dbReference type="InterPro" id="IPR036162">
    <property type="entry name" value="Resolvase-like_N_sf"/>
</dbReference>
<dbReference type="InterPro" id="IPR006119">
    <property type="entry name" value="Resolv_N"/>
</dbReference>
<comment type="caution">
    <text evidence="4">The sequence shown here is derived from an EMBL/GenBank/DDBJ whole genome shotgun (WGS) entry which is preliminary data.</text>
</comment>
<sequence length="236" mass="27242">MLDPNHIYVYYRTSTNNRQEFCRQQNLVNGYLQKHHPYKHITEVHEVASGMKEDDRKKLKQVINNLQPDDLFITASLDRVARNTLQLLKTLESITNKHAHYVIVDSPELNTTTPHGRLLIAILSSIAEFEHSLIQARCRAGIEAAKKKGKVFGPPPRLNSEQILQIRNAMMNRNTNVSSLARSYNISLRQIYKYMKNNGELTQTGLNIVRRNYPNFNNISLPPIERRTNKHNNSCP</sequence>
<protein>
    <recommendedName>
        <fullName evidence="3">Resolvase/invertase-type recombinase catalytic domain-containing protein</fullName>
    </recommendedName>
</protein>
<dbReference type="GO" id="GO:0000150">
    <property type="term" value="F:DNA strand exchange activity"/>
    <property type="evidence" value="ECO:0007669"/>
    <property type="project" value="InterPro"/>
</dbReference>
<dbReference type="AlphaFoldDB" id="A0AAV9I601"/>
<dbReference type="Gene3D" id="3.40.50.1390">
    <property type="entry name" value="Resolvase, N-terminal catalytic domain"/>
    <property type="match status" value="1"/>
</dbReference>
<evidence type="ECO:0000313" key="5">
    <source>
        <dbReference type="EMBL" id="KAK4527011.1"/>
    </source>
</evidence>
<name>A0AAV9I601_9RHOD</name>
<proteinExistence type="predicted"/>
<keyword evidence="2" id="KW-0233">DNA recombination</keyword>
<feature type="domain" description="Resolvase/invertase-type recombinase catalytic" evidence="3">
    <location>
        <begin position="6"/>
        <end position="149"/>
    </location>
</feature>
<evidence type="ECO:0000259" key="3">
    <source>
        <dbReference type="PROSITE" id="PS51736"/>
    </source>
</evidence>
<dbReference type="PROSITE" id="PS51736">
    <property type="entry name" value="RECOMBINASES_3"/>
    <property type="match status" value="1"/>
</dbReference>
<keyword evidence="6" id="KW-1185">Reference proteome</keyword>
<accession>A0AAV9I601</accession>
<dbReference type="PANTHER" id="PTHR30461">
    <property type="entry name" value="DNA-INVERTASE FROM LAMBDOID PROPHAGE"/>
    <property type="match status" value="1"/>
</dbReference>
<dbReference type="SMART" id="SM00857">
    <property type="entry name" value="Resolvase"/>
    <property type="match status" value="1"/>
</dbReference>
<dbReference type="InterPro" id="IPR050639">
    <property type="entry name" value="SSR_resolvase"/>
</dbReference>
<dbReference type="SUPFAM" id="SSF53041">
    <property type="entry name" value="Resolvase-like"/>
    <property type="match status" value="1"/>
</dbReference>
<keyword evidence="1" id="KW-0238">DNA-binding</keyword>
<gene>
    <name evidence="4" type="ORF">GAYE_HTGSCF31FUTG100G0368</name>
    <name evidence="5" type="ORF">GAYE_SCF31G4932</name>
</gene>
<evidence type="ECO:0000256" key="2">
    <source>
        <dbReference type="ARBA" id="ARBA00023172"/>
    </source>
</evidence>
<dbReference type="PANTHER" id="PTHR30461:SF2">
    <property type="entry name" value="SERINE RECOMBINASE PINE-RELATED"/>
    <property type="match status" value="1"/>
</dbReference>
<reference evidence="4 6" key="1">
    <citation type="submission" date="2022-07" db="EMBL/GenBank/DDBJ databases">
        <title>Genome-wide signatures of adaptation to extreme environments.</title>
        <authorList>
            <person name="Cho C.H."/>
            <person name="Yoon H.S."/>
        </authorList>
    </citation>
    <scope>NUCLEOTIDE SEQUENCE [LARGE SCALE GENOMIC DNA]</scope>
    <source>
        <strain evidence="4 6">108.79 E11</strain>
    </source>
</reference>
<organism evidence="4 6">
    <name type="scientific">Galdieria yellowstonensis</name>
    <dbReference type="NCBI Taxonomy" id="3028027"/>
    <lineage>
        <taxon>Eukaryota</taxon>
        <taxon>Rhodophyta</taxon>
        <taxon>Bangiophyceae</taxon>
        <taxon>Galdieriales</taxon>
        <taxon>Galdieriaceae</taxon>
        <taxon>Galdieria</taxon>
    </lineage>
</organism>
<dbReference type="EMBL" id="JANCYU010000046">
    <property type="protein sequence ID" value="KAK4527011.1"/>
    <property type="molecule type" value="Genomic_DNA"/>
</dbReference>
<dbReference type="Proteomes" id="UP001300502">
    <property type="component" value="Unassembled WGS sequence"/>
</dbReference>
<evidence type="ECO:0000313" key="4">
    <source>
        <dbReference type="EMBL" id="KAK4522479.1"/>
    </source>
</evidence>